<dbReference type="GO" id="GO:0032259">
    <property type="term" value="P:methylation"/>
    <property type="evidence" value="ECO:0007669"/>
    <property type="project" value="UniProtKB-KW"/>
</dbReference>
<comment type="caution">
    <text evidence="1">The sequence shown here is derived from an EMBL/GenBank/DDBJ whole genome shotgun (WGS) entry which is preliminary data.</text>
</comment>
<sequence>MTLVASAIGMIERTSLPDWMTRGGVQFLVGRTRRQLARLPCADAAFAGMMATHPIALHAEDANAQHYEIPADFFGLVLGPNRKYSCCLYDEGAGTLAEAEEHALARTMDHADLRDGQAILELGCGWGSLSLAMAARFPAARITCVSNSASQRAFIQSRAATRRLANLKVITADMNVFAPAGRFDRVVSVEMFEHMTNWRDLLTRVRSWLEPGGSLFLHVFSHRSQPYRFDHADKADWIAQHFFTGGIMPSHDLIRQFGDLFVLDEAWRWSGRNYERTALDWLANFDANGRQIDRILAAVYGTEAALWRRRWRLFFLATAGLFGNRGGTEWGVSHYRLRPHMR</sequence>
<organism evidence="1 2">
    <name type="scientific">Labrys monachus</name>
    <dbReference type="NCBI Taxonomy" id="217067"/>
    <lineage>
        <taxon>Bacteria</taxon>
        <taxon>Pseudomonadati</taxon>
        <taxon>Pseudomonadota</taxon>
        <taxon>Alphaproteobacteria</taxon>
        <taxon>Hyphomicrobiales</taxon>
        <taxon>Xanthobacteraceae</taxon>
        <taxon>Labrys</taxon>
    </lineage>
</organism>
<reference evidence="1 2" key="1">
    <citation type="submission" date="2023-07" db="EMBL/GenBank/DDBJ databases">
        <title>Genomic Encyclopedia of Type Strains, Phase IV (KMG-IV): sequencing the most valuable type-strain genomes for metagenomic binning, comparative biology and taxonomic classification.</title>
        <authorList>
            <person name="Goeker M."/>
        </authorList>
    </citation>
    <scope>NUCLEOTIDE SEQUENCE [LARGE SCALE GENOMIC DNA]</scope>
    <source>
        <strain evidence="1 2">DSM 5896</strain>
    </source>
</reference>
<keyword evidence="2" id="KW-1185">Reference proteome</keyword>
<dbReference type="InterPro" id="IPR029063">
    <property type="entry name" value="SAM-dependent_MTases_sf"/>
</dbReference>
<dbReference type="SUPFAM" id="SSF53335">
    <property type="entry name" value="S-adenosyl-L-methionine-dependent methyltransferases"/>
    <property type="match status" value="1"/>
</dbReference>
<accession>A0ABU0FMI0</accession>
<keyword evidence="1" id="KW-0489">Methyltransferase</keyword>
<protein>
    <submittedName>
        <fullName evidence="1">Cyclopropane-fatty-acyl-phospholipid synthase</fullName>
        <ecNumber evidence="1">2.1.1.79</ecNumber>
    </submittedName>
</protein>
<gene>
    <name evidence="1" type="ORF">J3R73_005601</name>
</gene>
<dbReference type="EC" id="2.1.1.79" evidence="1"/>
<keyword evidence="1" id="KW-0808">Transferase</keyword>
<name>A0ABU0FMI0_9HYPH</name>
<dbReference type="CDD" id="cd02440">
    <property type="entry name" value="AdoMet_MTases"/>
    <property type="match status" value="1"/>
</dbReference>
<dbReference type="Gene3D" id="3.40.50.150">
    <property type="entry name" value="Vaccinia Virus protein VP39"/>
    <property type="match status" value="1"/>
</dbReference>
<dbReference type="GO" id="GO:0008825">
    <property type="term" value="F:cyclopropane-fatty-acyl-phospholipid synthase activity"/>
    <property type="evidence" value="ECO:0007669"/>
    <property type="project" value="UniProtKB-EC"/>
</dbReference>
<proteinExistence type="predicted"/>
<dbReference type="RefSeq" id="WP_307435069.1">
    <property type="nucleotide sequence ID" value="NZ_JAUSVK010000001.1"/>
</dbReference>
<evidence type="ECO:0000313" key="2">
    <source>
        <dbReference type="Proteomes" id="UP001237448"/>
    </source>
</evidence>
<dbReference type="EMBL" id="JAUSVK010000001">
    <property type="protein sequence ID" value="MDQ0395809.1"/>
    <property type="molecule type" value="Genomic_DNA"/>
</dbReference>
<evidence type="ECO:0000313" key="1">
    <source>
        <dbReference type="EMBL" id="MDQ0395809.1"/>
    </source>
</evidence>
<dbReference type="PANTHER" id="PTHR43832:SF1">
    <property type="entry name" value="S-ADENOSYL-L-METHIONINE-DEPENDENT METHYLTRANSFERASES SUPERFAMILY PROTEIN"/>
    <property type="match status" value="1"/>
</dbReference>
<dbReference type="Proteomes" id="UP001237448">
    <property type="component" value="Unassembled WGS sequence"/>
</dbReference>
<dbReference type="Pfam" id="PF02353">
    <property type="entry name" value="CMAS"/>
    <property type="match status" value="1"/>
</dbReference>
<dbReference type="PANTHER" id="PTHR43832">
    <property type="match status" value="1"/>
</dbReference>